<reference evidence="1 2" key="1">
    <citation type="submission" date="2023-08" db="EMBL/GenBank/DDBJ databases">
        <title>Microbacterium sp. nov., isolated from a waste landfill.</title>
        <authorList>
            <person name="Wen W."/>
        </authorList>
    </citation>
    <scope>NUCLEOTIDE SEQUENCE [LARGE SCALE GENOMIC DNA]</scope>
    <source>
        <strain evidence="1 2">ASV81</strain>
    </source>
</reference>
<evidence type="ECO:0000313" key="1">
    <source>
        <dbReference type="EMBL" id="MDQ4214765.1"/>
    </source>
</evidence>
<dbReference type="Pfam" id="PF13814">
    <property type="entry name" value="Replic_Relax"/>
    <property type="match status" value="1"/>
</dbReference>
<dbReference type="Proteomes" id="UP001230289">
    <property type="component" value="Unassembled WGS sequence"/>
</dbReference>
<accession>A0ABU0XHZ9</accession>
<dbReference type="RefSeq" id="WP_308489710.1">
    <property type="nucleotide sequence ID" value="NZ_JAVFCB010000007.1"/>
</dbReference>
<dbReference type="EMBL" id="JAVFCB010000007">
    <property type="protein sequence ID" value="MDQ4214765.1"/>
    <property type="molecule type" value="Genomic_DNA"/>
</dbReference>
<sequence length="272" mass="30322">MTALRTKDLSGHLTDRDIRILEDLENHRLLTTRQVQRLHFPAQPLGPHTTTSSGTRGTTRVLTRLEGLGTIRRLARRIGGTKHGSSVTIWQLGASGERFLRQRAGRATRKYYEEPRLPFIEHTLAVADVAVALIEQANASHFELLDLQPEPSCWRTFTGPGGTVTSLNPDLFVVTADPSTETHSFVEVDCETEHGPDIRRKCSTYQQYFHTGAEQQARGLFPAVVWIVPTTRRANALQDVIRGDQTLNPSLFWVITTEQTLGQLAPYGASTT</sequence>
<comment type="caution">
    <text evidence="1">The sequence shown here is derived from an EMBL/GenBank/DDBJ whole genome shotgun (WGS) entry which is preliminary data.</text>
</comment>
<dbReference type="InterPro" id="IPR025855">
    <property type="entry name" value="Replic_Relax"/>
</dbReference>
<gene>
    <name evidence="1" type="ORF">RBR11_12650</name>
</gene>
<name>A0ABU0XHZ9_9MICO</name>
<protein>
    <submittedName>
        <fullName evidence="1">Replication-relaxation family protein</fullName>
    </submittedName>
</protein>
<organism evidence="1 2">
    <name type="scientific">Microbacterium capsulatum</name>
    <dbReference type="NCBI Taxonomy" id="3041921"/>
    <lineage>
        <taxon>Bacteria</taxon>
        <taxon>Bacillati</taxon>
        <taxon>Actinomycetota</taxon>
        <taxon>Actinomycetes</taxon>
        <taxon>Micrococcales</taxon>
        <taxon>Microbacteriaceae</taxon>
        <taxon>Microbacterium</taxon>
    </lineage>
</organism>
<proteinExistence type="predicted"/>
<keyword evidence="2" id="KW-1185">Reference proteome</keyword>
<evidence type="ECO:0000313" key="2">
    <source>
        <dbReference type="Proteomes" id="UP001230289"/>
    </source>
</evidence>